<keyword evidence="5" id="KW-1185">Reference proteome</keyword>
<dbReference type="AlphaFoldDB" id="A0A168L4B0"/>
<dbReference type="SUPFAM" id="SSF55729">
    <property type="entry name" value="Acyl-CoA N-acyltransferases (Nat)"/>
    <property type="match status" value="1"/>
</dbReference>
<dbReference type="RefSeq" id="WP_068532275.1">
    <property type="nucleotide sequence ID" value="NZ_LVJH01000017.1"/>
</dbReference>
<comment type="caution">
    <text evidence="4">The sequence shown here is derived from an EMBL/GenBank/DDBJ whole genome shotgun (WGS) entry which is preliminary data.</text>
</comment>
<reference evidence="4 5" key="1">
    <citation type="submission" date="2016-03" db="EMBL/GenBank/DDBJ databases">
        <title>Draft genome sequence of Paenibacillus glacialis DSM 22343.</title>
        <authorList>
            <person name="Shin S.-K."/>
            <person name="Yi H."/>
        </authorList>
    </citation>
    <scope>NUCLEOTIDE SEQUENCE [LARGE SCALE GENOMIC DNA]</scope>
    <source>
        <strain evidence="4 5">DSM 22343</strain>
    </source>
</reference>
<dbReference type="STRING" id="494026.PGLA_10430"/>
<keyword evidence="2" id="KW-0012">Acyltransferase</keyword>
<dbReference type="InterPro" id="IPR000182">
    <property type="entry name" value="GNAT_dom"/>
</dbReference>
<organism evidence="4 5">
    <name type="scientific">Paenibacillus glacialis</name>
    <dbReference type="NCBI Taxonomy" id="494026"/>
    <lineage>
        <taxon>Bacteria</taxon>
        <taxon>Bacillati</taxon>
        <taxon>Bacillota</taxon>
        <taxon>Bacilli</taxon>
        <taxon>Bacillales</taxon>
        <taxon>Paenibacillaceae</taxon>
        <taxon>Paenibacillus</taxon>
    </lineage>
</organism>
<dbReference type="PANTHER" id="PTHR43877">
    <property type="entry name" value="AMINOALKYLPHOSPHONATE N-ACETYLTRANSFERASE-RELATED-RELATED"/>
    <property type="match status" value="1"/>
</dbReference>
<evidence type="ECO:0000313" key="5">
    <source>
        <dbReference type="Proteomes" id="UP000076967"/>
    </source>
</evidence>
<dbReference type="Gene3D" id="3.40.630.30">
    <property type="match status" value="1"/>
</dbReference>
<dbReference type="Pfam" id="PF00583">
    <property type="entry name" value="Acetyltransf_1"/>
    <property type="match status" value="1"/>
</dbReference>
<evidence type="ECO:0000256" key="1">
    <source>
        <dbReference type="ARBA" id="ARBA00022679"/>
    </source>
</evidence>
<dbReference type="PROSITE" id="PS51186">
    <property type="entry name" value="GNAT"/>
    <property type="match status" value="1"/>
</dbReference>
<evidence type="ECO:0000313" key="4">
    <source>
        <dbReference type="EMBL" id="OAB42869.1"/>
    </source>
</evidence>
<dbReference type="OrthoDB" id="9802340at2"/>
<sequence length="165" mass="19188">MLRINQRTLTIRLSEMRDAQQIMALDTVVWDDYSSPEPLNWTSREDFLRHCHPGSQLVALVDEQLCGYVGFRYPTMIRTNHHVYEINIAVHPQYQHEGIGTRLMDMVKAWASEQGMKKLSLRVLSSNAAALKFYEKCGFVIEGRLVNEFHVNGRYVDDVLMGYFF</sequence>
<keyword evidence="1 4" id="KW-0808">Transferase</keyword>
<gene>
    <name evidence="4" type="ORF">PGLA_10430</name>
</gene>
<protein>
    <submittedName>
        <fullName evidence="4">GNAT family acetyltransferase</fullName>
    </submittedName>
</protein>
<dbReference type="Proteomes" id="UP000076967">
    <property type="component" value="Unassembled WGS sequence"/>
</dbReference>
<evidence type="ECO:0000256" key="2">
    <source>
        <dbReference type="ARBA" id="ARBA00023315"/>
    </source>
</evidence>
<proteinExistence type="predicted"/>
<name>A0A168L4B0_9BACL</name>
<dbReference type="GO" id="GO:0016747">
    <property type="term" value="F:acyltransferase activity, transferring groups other than amino-acyl groups"/>
    <property type="evidence" value="ECO:0007669"/>
    <property type="project" value="InterPro"/>
</dbReference>
<accession>A0A168L4B0</accession>
<evidence type="ECO:0000259" key="3">
    <source>
        <dbReference type="PROSITE" id="PS51186"/>
    </source>
</evidence>
<dbReference type="InterPro" id="IPR016181">
    <property type="entry name" value="Acyl_CoA_acyltransferase"/>
</dbReference>
<feature type="domain" description="N-acetyltransferase" evidence="3">
    <location>
        <begin position="9"/>
        <end position="165"/>
    </location>
</feature>
<dbReference type="InterPro" id="IPR050832">
    <property type="entry name" value="Bact_Acetyltransf"/>
</dbReference>
<dbReference type="EMBL" id="LVJH01000017">
    <property type="protein sequence ID" value="OAB42869.1"/>
    <property type="molecule type" value="Genomic_DNA"/>
</dbReference>
<dbReference type="CDD" id="cd04301">
    <property type="entry name" value="NAT_SF"/>
    <property type="match status" value="1"/>
</dbReference>